<gene>
    <name evidence="2" type="ORF">GCM10011410_01590</name>
</gene>
<accession>A0A916TZL3</accession>
<dbReference type="SUPFAM" id="SSF51905">
    <property type="entry name" value="FAD/NAD(P)-binding domain"/>
    <property type="match status" value="1"/>
</dbReference>
<dbReference type="RefSeq" id="WP_188669754.1">
    <property type="nucleotide sequence ID" value="NZ_BMJH01000001.1"/>
</dbReference>
<organism evidence="2 3">
    <name type="scientific">Hoyosella rhizosphaerae</name>
    <dbReference type="NCBI Taxonomy" id="1755582"/>
    <lineage>
        <taxon>Bacteria</taxon>
        <taxon>Bacillati</taxon>
        <taxon>Actinomycetota</taxon>
        <taxon>Actinomycetes</taxon>
        <taxon>Mycobacteriales</taxon>
        <taxon>Hoyosellaceae</taxon>
        <taxon>Hoyosella</taxon>
    </lineage>
</organism>
<evidence type="ECO:0000259" key="1">
    <source>
        <dbReference type="Pfam" id="PF17885"/>
    </source>
</evidence>
<dbReference type="EMBL" id="BMJH01000001">
    <property type="protein sequence ID" value="GGC52954.1"/>
    <property type="molecule type" value="Genomic_DNA"/>
</dbReference>
<dbReference type="Pfam" id="PF17885">
    <property type="entry name" value="Smoa_sbd"/>
    <property type="match status" value="1"/>
</dbReference>
<reference evidence="2" key="1">
    <citation type="journal article" date="2014" name="Int. J. Syst. Evol. Microbiol.">
        <title>Complete genome sequence of Corynebacterium casei LMG S-19264T (=DSM 44701T), isolated from a smear-ripened cheese.</title>
        <authorList>
            <consortium name="US DOE Joint Genome Institute (JGI-PGF)"/>
            <person name="Walter F."/>
            <person name="Albersmeier A."/>
            <person name="Kalinowski J."/>
            <person name="Ruckert C."/>
        </authorList>
    </citation>
    <scope>NUCLEOTIDE SEQUENCE</scope>
    <source>
        <strain evidence="2">CGMCC 1.15478</strain>
    </source>
</reference>
<dbReference type="InterPro" id="IPR036188">
    <property type="entry name" value="FAD/NAD-bd_sf"/>
</dbReference>
<reference evidence="2" key="2">
    <citation type="submission" date="2020-09" db="EMBL/GenBank/DDBJ databases">
        <authorList>
            <person name="Sun Q."/>
            <person name="Zhou Y."/>
        </authorList>
    </citation>
    <scope>NUCLEOTIDE SEQUENCE</scope>
    <source>
        <strain evidence="2">CGMCC 1.15478</strain>
    </source>
</reference>
<dbReference type="InterPro" id="IPR041654">
    <property type="entry name" value="StyA_sbd"/>
</dbReference>
<keyword evidence="3" id="KW-1185">Reference proteome</keyword>
<feature type="domain" description="Styrene monooxygenase StyA putative substrate binding" evidence="1">
    <location>
        <begin position="153"/>
        <end position="267"/>
    </location>
</feature>
<protein>
    <submittedName>
        <fullName evidence="2">Oxygenase</fullName>
    </submittedName>
</protein>
<dbReference type="Gene3D" id="3.50.50.60">
    <property type="entry name" value="FAD/NAD(P)-binding domain"/>
    <property type="match status" value="3"/>
</dbReference>
<proteinExistence type="predicted"/>
<dbReference type="Proteomes" id="UP000641514">
    <property type="component" value="Unassembled WGS sequence"/>
</dbReference>
<name>A0A916TZL3_9ACTN</name>
<evidence type="ECO:0000313" key="3">
    <source>
        <dbReference type="Proteomes" id="UP000641514"/>
    </source>
</evidence>
<dbReference type="AlphaFoldDB" id="A0A916TZL3"/>
<evidence type="ECO:0000313" key="2">
    <source>
        <dbReference type="EMBL" id="GGC52954.1"/>
    </source>
</evidence>
<sequence>MTIEQRTVAVVGAGLAGSSAALGFVNAGFSVTLFSDRDLKSLRDDVPPTGTAVYFGKSREADATIIEDLYGAQSHTSGLSTRLHSGVGETSADVLEFDPSFGYVAQAVDVRLRSADRIARFIERGGTFVVQDVTRDDLGEIAGRHDLTVVATGKGGLASFFPVDEERTVYDKPQRTLLFAALGTNGEAPDFSYRGPGGREHNLFNLHTDFGEAWLGPYLHKDFGEAWGFIGFAKPGSPWESAFSSAIDAASAHKVVLELYREYFPKDAREVEKLRPIESDPHSWLRGAVTPTVRKAVGATDSGHPVLAIGDTAIAFDPVAGQGAQNAIIQVASLVAAARKHQGPFTAEWLGEQFELHWKSRGYAATEVTRLFLGDPKHAEHAQLLFAAAAVNDAVATALFLLLSEPDRFLALTSRDDVLAYITEAAGVSAEDVLAAFSPSEGFAESSLARAAS</sequence>
<comment type="caution">
    <text evidence="2">The sequence shown here is derived from an EMBL/GenBank/DDBJ whole genome shotgun (WGS) entry which is preliminary data.</text>
</comment>